<keyword evidence="8" id="KW-0378">Hydrolase</keyword>
<dbReference type="InterPro" id="IPR036505">
    <property type="entry name" value="Amidase/PGRP_sf"/>
</dbReference>
<dbReference type="CDD" id="cd06583">
    <property type="entry name" value="PGRP"/>
    <property type="match status" value="1"/>
</dbReference>
<evidence type="ECO:0000313" key="15">
    <source>
        <dbReference type="Proteomes" id="UP000029629"/>
    </source>
</evidence>
<evidence type="ECO:0000256" key="8">
    <source>
        <dbReference type="ARBA" id="ARBA00022801"/>
    </source>
</evidence>
<dbReference type="OrthoDB" id="9794842at2"/>
<dbReference type="PANTHER" id="PTHR30417">
    <property type="entry name" value="N-ACETYLMURAMOYL-L-ALANINE AMIDASE AMID"/>
    <property type="match status" value="1"/>
</dbReference>
<dbReference type="GO" id="GO:0005737">
    <property type="term" value="C:cytoplasm"/>
    <property type="evidence" value="ECO:0007669"/>
    <property type="project" value="UniProtKB-SubCell"/>
</dbReference>
<dbReference type="SUPFAM" id="SSF55846">
    <property type="entry name" value="N-acetylmuramoyl-L-alanine amidase-like"/>
    <property type="match status" value="1"/>
</dbReference>
<proteinExistence type="inferred from homology"/>
<dbReference type="NCBIfam" id="NF008758">
    <property type="entry name" value="PRK11789.1"/>
    <property type="match status" value="1"/>
</dbReference>
<evidence type="ECO:0000259" key="13">
    <source>
        <dbReference type="SMART" id="SM00644"/>
    </source>
</evidence>
<dbReference type="Pfam" id="PF01510">
    <property type="entry name" value="Amidase_2"/>
    <property type="match status" value="1"/>
</dbReference>
<accession>A0A096AWL0</accession>
<protein>
    <recommendedName>
        <fullName evidence="11">1,6-anhydro-N-acetylmuramyl-L-alanine amidase AmpD</fullName>
        <ecNumber evidence="5">3.5.1.28</ecNumber>
    </recommendedName>
    <alternativeName>
        <fullName evidence="12">N-acetylmuramoyl-L-alanine amidase</fullName>
    </alternativeName>
</protein>
<dbReference type="eggNOG" id="COG3023">
    <property type="taxonomic scope" value="Bacteria"/>
</dbReference>
<evidence type="ECO:0000256" key="5">
    <source>
        <dbReference type="ARBA" id="ARBA00011901"/>
    </source>
</evidence>
<comment type="cofactor">
    <cofactor evidence="2">
        <name>Zn(2+)</name>
        <dbReference type="ChEBI" id="CHEBI:29105"/>
    </cofactor>
</comment>
<dbReference type="InterPro" id="IPR051206">
    <property type="entry name" value="NAMLAA_amidase_2"/>
</dbReference>
<dbReference type="AlphaFoldDB" id="A0A096AWL0"/>
<dbReference type="EC" id="3.5.1.28" evidence="5"/>
<keyword evidence="10" id="KW-0961">Cell wall biogenesis/degradation</keyword>
<dbReference type="SMART" id="SM00644">
    <property type="entry name" value="Ami_2"/>
    <property type="match status" value="1"/>
</dbReference>
<dbReference type="GO" id="GO:0071555">
    <property type="term" value="P:cell wall organization"/>
    <property type="evidence" value="ECO:0007669"/>
    <property type="project" value="UniProtKB-KW"/>
</dbReference>
<evidence type="ECO:0000256" key="12">
    <source>
        <dbReference type="ARBA" id="ARBA00042615"/>
    </source>
</evidence>
<comment type="similarity">
    <text evidence="4">Belongs to the N-acetylmuramoyl-L-alanine amidase 2 family.</text>
</comment>
<feature type="domain" description="N-acetylmuramoyl-L-alanine amidase" evidence="13">
    <location>
        <begin position="61"/>
        <end position="209"/>
    </location>
</feature>
<dbReference type="Proteomes" id="UP000029629">
    <property type="component" value="Unassembled WGS sequence"/>
</dbReference>
<dbReference type="GO" id="GO:0046872">
    <property type="term" value="F:metal ion binding"/>
    <property type="evidence" value="ECO:0007669"/>
    <property type="project" value="UniProtKB-KW"/>
</dbReference>
<keyword evidence="15" id="KW-1185">Reference proteome</keyword>
<evidence type="ECO:0000256" key="6">
    <source>
        <dbReference type="ARBA" id="ARBA00022490"/>
    </source>
</evidence>
<dbReference type="PANTHER" id="PTHR30417:SF4">
    <property type="entry name" value="1,6-ANHYDRO-N-ACETYLMURAMYL-L-ALANINE AMIDASE AMPD"/>
    <property type="match status" value="1"/>
</dbReference>
<gene>
    <name evidence="14" type="ORF">HMPREF2130_11215</name>
</gene>
<dbReference type="Gene3D" id="3.40.80.10">
    <property type="entry name" value="Peptidoglycan recognition protein-like"/>
    <property type="match status" value="1"/>
</dbReference>
<evidence type="ECO:0000256" key="1">
    <source>
        <dbReference type="ARBA" id="ARBA00001561"/>
    </source>
</evidence>
<dbReference type="RefSeq" id="WP_018025545.1">
    <property type="nucleotide sequence ID" value="NZ_JRNI01000095.1"/>
</dbReference>
<comment type="caution">
    <text evidence="14">The sequence shown here is derived from an EMBL/GenBank/DDBJ whole genome shotgun (WGS) entry which is preliminary data.</text>
</comment>
<dbReference type="InterPro" id="IPR002502">
    <property type="entry name" value="Amidase_domain"/>
</dbReference>
<dbReference type="GO" id="GO:0009253">
    <property type="term" value="P:peptidoglycan catabolic process"/>
    <property type="evidence" value="ECO:0007669"/>
    <property type="project" value="InterPro"/>
</dbReference>
<keyword evidence="9" id="KW-0862">Zinc</keyword>
<evidence type="ECO:0000256" key="11">
    <source>
        <dbReference type="ARBA" id="ARBA00039257"/>
    </source>
</evidence>
<dbReference type="EMBL" id="JRNI01000095">
    <property type="protein sequence ID" value="KGF25379.1"/>
    <property type="molecule type" value="Genomic_DNA"/>
</dbReference>
<evidence type="ECO:0000313" key="14">
    <source>
        <dbReference type="EMBL" id="KGF25379.1"/>
    </source>
</evidence>
<keyword evidence="7" id="KW-0479">Metal-binding</keyword>
<evidence type="ECO:0000256" key="4">
    <source>
        <dbReference type="ARBA" id="ARBA00007553"/>
    </source>
</evidence>
<evidence type="ECO:0000256" key="3">
    <source>
        <dbReference type="ARBA" id="ARBA00004496"/>
    </source>
</evidence>
<evidence type="ECO:0000256" key="9">
    <source>
        <dbReference type="ARBA" id="ARBA00022833"/>
    </source>
</evidence>
<dbReference type="GO" id="GO:0008745">
    <property type="term" value="F:N-acetylmuramoyl-L-alanine amidase activity"/>
    <property type="evidence" value="ECO:0007669"/>
    <property type="project" value="UniProtKB-EC"/>
</dbReference>
<keyword evidence="6" id="KW-0963">Cytoplasm</keyword>
<evidence type="ECO:0000256" key="7">
    <source>
        <dbReference type="ARBA" id="ARBA00022723"/>
    </source>
</evidence>
<name>A0A096AWL0_9BURK</name>
<comment type="subcellular location">
    <subcellularLocation>
        <location evidence="3">Cytoplasm</location>
    </subcellularLocation>
</comment>
<dbReference type="GeneID" id="93426990"/>
<dbReference type="GO" id="GO:0009254">
    <property type="term" value="P:peptidoglycan turnover"/>
    <property type="evidence" value="ECO:0007669"/>
    <property type="project" value="TreeGrafter"/>
</dbReference>
<reference evidence="14 15" key="1">
    <citation type="submission" date="2014-07" db="EMBL/GenBank/DDBJ databases">
        <authorList>
            <person name="McCorrison J."/>
            <person name="Sanka R."/>
            <person name="Torralba M."/>
            <person name="Gillis M."/>
            <person name="Haft D.H."/>
            <person name="Methe B."/>
            <person name="Sutton G."/>
            <person name="Nelson K.E."/>
        </authorList>
    </citation>
    <scope>NUCLEOTIDE SEQUENCE [LARGE SCALE GENOMIC DNA]</scope>
    <source>
        <strain evidence="14 15">DNF00040</strain>
    </source>
</reference>
<organism evidence="14 15">
    <name type="scientific">Oligella urethralis DNF00040</name>
    <dbReference type="NCBI Taxonomy" id="1401065"/>
    <lineage>
        <taxon>Bacteria</taxon>
        <taxon>Pseudomonadati</taxon>
        <taxon>Pseudomonadota</taxon>
        <taxon>Betaproteobacteria</taxon>
        <taxon>Burkholderiales</taxon>
        <taxon>Alcaligenaceae</taxon>
        <taxon>Oligella</taxon>
    </lineage>
</organism>
<evidence type="ECO:0000256" key="10">
    <source>
        <dbReference type="ARBA" id="ARBA00023316"/>
    </source>
</evidence>
<comment type="catalytic activity">
    <reaction evidence="1">
        <text>Hydrolyzes the link between N-acetylmuramoyl residues and L-amino acid residues in certain cell-wall glycopeptides.</text>
        <dbReference type="EC" id="3.5.1.28"/>
    </reaction>
</comment>
<sequence length="229" mass="25937">MKSVSETKKKTPLLKIDRHGWLRQYTGLSCADLTLPSATPRKAKFRVLKKPKEALVKHVASPNFAKRPNGLRASLLVIHHISLPPNEFGGPYIEQLFTNQLNPKTHPFFEEIKDLRVSAHFLIRRNGQIVQFVSADDMAFHAGQSDFVGRGPCNPYSIGIELEGTGSTAYEAIQYHHLVLLTQALKRRYGLTAVRGHEHIAPGRKQDPGPSFDWQRYAKEAGWRRRQLP</sequence>
<evidence type="ECO:0000256" key="2">
    <source>
        <dbReference type="ARBA" id="ARBA00001947"/>
    </source>
</evidence>